<organism evidence="2 3">
    <name type="scientific">Nitzschia inconspicua</name>
    <dbReference type="NCBI Taxonomy" id="303405"/>
    <lineage>
        <taxon>Eukaryota</taxon>
        <taxon>Sar</taxon>
        <taxon>Stramenopiles</taxon>
        <taxon>Ochrophyta</taxon>
        <taxon>Bacillariophyta</taxon>
        <taxon>Bacillariophyceae</taxon>
        <taxon>Bacillariophycidae</taxon>
        <taxon>Bacillariales</taxon>
        <taxon>Bacillariaceae</taxon>
        <taxon>Nitzschia</taxon>
    </lineage>
</organism>
<feature type="region of interest" description="Disordered" evidence="1">
    <location>
        <begin position="75"/>
        <end position="126"/>
    </location>
</feature>
<reference evidence="2" key="2">
    <citation type="submission" date="2021-04" db="EMBL/GenBank/DDBJ databases">
        <authorList>
            <person name="Podell S."/>
        </authorList>
    </citation>
    <scope>NUCLEOTIDE SEQUENCE</scope>
    <source>
        <strain evidence="2">Hildebrandi</strain>
    </source>
</reference>
<gene>
    <name evidence="2" type="ORF">IV203_030012</name>
</gene>
<comment type="caution">
    <text evidence="2">The sequence shown here is derived from an EMBL/GenBank/DDBJ whole genome shotgun (WGS) entry which is preliminary data.</text>
</comment>
<dbReference type="AlphaFoldDB" id="A0A9K3LUI9"/>
<reference evidence="2" key="1">
    <citation type="journal article" date="2021" name="Sci. Rep.">
        <title>Diploid genomic architecture of Nitzschia inconspicua, an elite biomass production diatom.</title>
        <authorList>
            <person name="Oliver A."/>
            <person name="Podell S."/>
            <person name="Pinowska A."/>
            <person name="Traller J.C."/>
            <person name="Smith S.R."/>
            <person name="McClure R."/>
            <person name="Beliaev A."/>
            <person name="Bohutskyi P."/>
            <person name="Hill E.A."/>
            <person name="Rabines A."/>
            <person name="Zheng H."/>
            <person name="Allen L.Z."/>
            <person name="Kuo A."/>
            <person name="Grigoriev I.V."/>
            <person name="Allen A.E."/>
            <person name="Hazlebeck D."/>
            <person name="Allen E.E."/>
        </authorList>
    </citation>
    <scope>NUCLEOTIDE SEQUENCE</scope>
    <source>
        <strain evidence="2">Hildebrandi</strain>
    </source>
</reference>
<feature type="compositionally biased region" description="Polar residues" evidence="1">
    <location>
        <begin position="87"/>
        <end position="107"/>
    </location>
</feature>
<protein>
    <submittedName>
        <fullName evidence="2">Uncharacterized protein</fullName>
    </submittedName>
</protein>
<proteinExistence type="predicted"/>
<dbReference type="Proteomes" id="UP000693970">
    <property type="component" value="Unassembled WGS sequence"/>
</dbReference>
<evidence type="ECO:0000313" key="2">
    <source>
        <dbReference type="EMBL" id="KAG7367341.1"/>
    </source>
</evidence>
<evidence type="ECO:0000313" key="3">
    <source>
        <dbReference type="Proteomes" id="UP000693970"/>
    </source>
</evidence>
<name>A0A9K3LUI9_9STRA</name>
<keyword evidence="3" id="KW-1185">Reference proteome</keyword>
<dbReference type="EMBL" id="JAGRRH010000007">
    <property type="protein sequence ID" value="KAG7367341.1"/>
    <property type="molecule type" value="Genomic_DNA"/>
</dbReference>
<sequence>MSMNFPTGESPKDSISVCKRRTVLNQAKLFGALIVGGAMAAAAHPSVCQADENGDPFAAMDAAISVGLSSSTFNDVSKNNNDSNVKEATTQSPSSNDIPGSPATSDFENALQESKRRKSIDPLTHG</sequence>
<evidence type="ECO:0000256" key="1">
    <source>
        <dbReference type="SAM" id="MobiDB-lite"/>
    </source>
</evidence>
<accession>A0A9K3LUI9</accession>